<keyword evidence="2" id="KW-1185">Reference proteome</keyword>
<evidence type="ECO:0000313" key="2">
    <source>
        <dbReference type="Proteomes" id="UP000199649"/>
    </source>
</evidence>
<name>A0A1H1RTB0_9MICO</name>
<dbReference type="Proteomes" id="UP000199649">
    <property type="component" value="Chromosome I"/>
</dbReference>
<dbReference type="AlphaFoldDB" id="A0A1H1RTB0"/>
<protein>
    <submittedName>
        <fullName evidence="1">Methionine synthase II (Cobalamin-independent)</fullName>
    </submittedName>
</protein>
<evidence type="ECO:0000313" key="1">
    <source>
        <dbReference type="EMBL" id="SDS38776.1"/>
    </source>
</evidence>
<dbReference type="RefSeq" id="WP_092667052.1">
    <property type="nucleotide sequence ID" value="NZ_LT629734.1"/>
</dbReference>
<accession>A0A1H1RTB0</accession>
<dbReference type="EMBL" id="LT629734">
    <property type="protein sequence ID" value="SDS38776.1"/>
    <property type="molecule type" value="Genomic_DNA"/>
</dbReference>
<gene>
    <name evidence="1" type="ORF">SAMN04489719_2204</name>
</gene>
<dbReference type="SUPFAM" id="SSF51726">
    <property type="entry name" value="UROD/MetE-like"/>
    <property type="match status" value="1"/>
</dbReference>
<reference evidence="2" key="1">
    <citation type="submission" date="2016-10" db="EMBL/GenBank/DDBJ databases">
        <authorList>
            <person name="Varghese N."/>
            <person name="Submissions S."/>
        </authorList>
    </citation>
    <scope>NUCLEOTIDE SEQUENCE [LARGE SCALE GENOMIC DNA]</scope>
    <source>
        <strain evidence="2">DSM 22965</strain>
    </source>
</reference>
<dbReference type="Gene3D" id="3.20.20.210">
    <property type="match status" value="1"/>
</dbReference>
<dbReference type="STRING" id="684552.SAMN04489719_2204"/>
<organism evidence="1 2">
    <name type="scientific">Agrococcus carbonis</name>
    <dbReference type="NCBI Taxonomy" id="684552"/>
    <lineage>
        <taxon>Bacteria</taxon>
        <taxon>Bacillati</taxon>
        <taxon>Actinomycetota</taxon>
        <taxon>Actinomycetes</taxon>
        <taxon>Micrococcales</taxon>
        <taxon>Microbacteriaceae</taxon>
        <taxon>Agrococcus</taxon>
    </lineage>
</organism>
<sequence>MSSPVPSHLVGSINLPDASAVLRAVAGTLDHAPRVPDGEVGERYYWIQFQTLRFDRAAGLERVGEPGHRIRDTFDVRPFRVTGEVSLPELGYAAAARESFAEFARLQAAGEIAAGTRFQVSLPTPSGVVAAFIEPGSRAAFEPLYRDALLAEAAAIQAAIPHASLAIQWDVATEFALLERERGAAFRIEPWWEGDEADGVVERLAALAAAVADDVQLGFHLCYGDVEEAHFVQPADAGVLADVIQRLLARSPRTVDFLHLPVPIERDDEAYFAPLAGIEWGTTQPFLGLVHHEDGVDGALRRAAAARAAVPAFASARDGRAPFGIATECGFGRGPAKRTVPLLELHRDIAAALTA</sequence>
<proteinExistence type="predicted"/>
<dbReference type="InterPro" id="IPR038071">
    <property type="entry name" value="UROD/MetE-like_sf"/>
</dbReference>
<dbReference type="OrthoDB" id="4504900at2"/>